<evidence type="ECO:0000313" key="2">
    <source>
        <dbReference type="Proteomes" id="UP001209257"/>
    </source>
</evidence>
<organism evidence="1 2">
    <name type="scientific">Alteromonas salexigens</name>
    <dbReference type="NCBI Taxonomy" id="2982530"/>
    <lineage>
        <taxon>Bacteria</taxon>
        <taxon>Pseudomonadati</taxon>
        <taxon>Pseudomonadota</taxon>
        <taxon>Gammaproteobacteria</taxon>
        <taxon>Alteromonadales</taxon>
        <taxon>Alteromonadaceae</taxon>
        <taxon>Alteromonas/Salinimonas group</taxon>
        <taxon>Alteromonas</taxon>
    </lineage>
</organism>
<accession>A0ABT2VMF9</accession>
<dbReference type="Proteomes" id="UP001209257">
    <property type="component" value="Unassembled WGS sequence"/>
</dbReference>
<evidence type="ECO:0000313" key="1">
    <source>
        <dbReference type="EMBL" id="MCU7554280.1"/>
    </source>
</evidence>
<protein>
    <recommendedName>
        <fullName evidence="3">DUF3806 domain-containing protein</fullName>
    </recommendedName>
</protein>
<dbReference type="RefSeq" id="WP_262993127.1">
    <property type="nucleotide sequence ID" value="NZ_JAOTJC010000006.1"/>
</dbReference>
<reference evidence="2" key="1">
    <citation type="submission" date="2023-07" db="EMBL/GenBank/DDBJ databases">
        <title>Study on multiphase classification of strain Alteromonas salexigens isolated from the Yellow Sea.</title>
        <authorList>
            <person name="Sun L."/>
        </authorList>
    </citation>
    <scope>NUCLEOTIDE SEQUENCE [LARGE SCALE GENOMIC DNA]</scope>
    <source>
        <strain evidence="2">ASW11-19</strain>
    </source>
</reference>
<name>A0ABT2VMF9_9ALTE</name>
<proteinExistence type="predicted"/>
<gene>
    <name evidence="1" type="ORF">OCL06_06690</name>
</gene>
<comment type="caution">
    <text evidence="1">The sequence shown here is derived from an EMBL/GenBank/DDBJ whole genome shotgun (WGS) entry which is preliminary data.</text>
</comment>
<sequence>MEQQELEKLMADCANDAVATARDEFELELDFSANSIATVDDILLGFVDKYHDKALEDDAVFTLCNVFGAYVGETFKRHVGGTWRYDQSTPSAPYILLVLGERSYAFAGICYERLVNDSQVSVQSYFDQALSHHVQ</sequence>
<keyword evidence="2" id="KW-1185">Reference proteome</keyword>
<dbReference type="EMBL" id="JAOTJC010000006">
    <property type="protein sequence ID" value="MCU7554280.1"/>
    <property type="molecule type" value="Genomic_DNA"/>
</dbReference>
<evidence type="ECO:0008006" key="3">
    <source>
        <dbReference type="Google" id="ProtNLM"/>
    </source>
</evidence>